<dbReference type="EMBL" id="CAUYUE010000004">
    <property type="protein sequence ID" value="CAK0760563.1"/>
    <property type="molecule type" value="Genomic_DNA"/>
</dbReference>
<reference evidence="6 7" key="1">
    <citation type="submission" date="2023-10" db="EMBL/GenBank/DDBJ databases">
        <authorList>
            <person name="Maclean D."/>
            <person name="Macfadyen A."/>
        </authorList>
    </citation>
    <scope>NUCLEOTIDE SEQUENCE [LARGE SCALE GENOMIC DNA]</scope>
</reference>
<feature type="region of interest" description="Disordered" evidence="4">
    <location>
        <begin position="1"/>
        <end position="25"/>
    </location>
</feature>
<keyword evidence="3" id="KW-0949">S-adenosyl-L-methionine</keyword>
<feature type="domain" description="Methyltransferase" evidence="5">
    <location>
        <begin position="69"/>
        <end position="168"/>
    </location>
</feature>
<dbReference type="PANTHER" id="PTHR43464">
    <property type="entry name" value="METHYLTRANSFERASE"/>
    <property type="match status" value="1"/>
</dbReference>
<dbReference type="Proteomes" id="UP001314263">
    <property type="component" value="Unassembled WGS sequence"/>
</dbReference>
<dbReference type="AlphaFoldDB" id="A0AAV1HZX8"/>
<evidence type="ECO:0000313" key="6">
    <source>
        <dbReference type="EMBL" id="CAK0760563.1"/>
    </source>
</evidence>
<keyword evidence="7" id="KW-1185">Reference proteome</keyword>
<keyword evidence="2" id="KW-0808">Transferase</keyword>
<sequence length="234" mass="25811">MTTATRNISDGTGANFKPNSQELLEGKAPTQEYFLNEYAREDWIAPWDIGKAQPNLVKAEEEGLLKGEILDVGCGPGDNAIYLASKGYQVTALDLSQHALDRAAKRSKEAGTPPDNPHFQQADLLKPVTKFGERQWDTALDSALLHCFPPAQQHQYLKNLHPLVKSGGHVVLFSTSDANPDPWVGPQRQSKADLENLFSEKAGWKLEEVKPDTYSTPAMGSGVMHIWHAIILKL</sequence>
<name>A0AAV1HZX8_9CHLO</name>
<evidence type="ECO:0000259" key="5">
    <source>
        <dbReference type="Pfam" id="PF13649"/>
    </source>
</evidence>
<keyword evidence="1" id="KW-0489">Methyltransferase</keyword>
<dbReference type="Gene3D" id="3.40.50.150">
    <property type="entry name" value="Vaccinia Virus protein VP39"/>
    <property type="match status" value="1"/>
</dbReference>
<evidence type="ECO:0000313" key="7">
    <source>
        <dbReference type="Proteomes" id="UP001314263"/>
    </source>
</evidence>
<evidence type="ECO:0000256" key="2">
    <source>
        <dbReference type="ARBA" id="ARBA00022679"/>
    </source>
</evidence>
<evidence type="ECO:0000256" key="3">
    <source>
        <dbReference type="ARBA" id="ARBA00022691"/>
    </source>
</evidence>
<protein>
    <recommendedName>
        <fullName evidence="5">Methyltransferase domain-containing protein</fullName>
    </recommendedName>
</protein>
<dbReference type="InterPro" id="IPR041698">
    <property type="entry name" value="Methyltransf_25"/>
</dbReference>
<evidence type="ECO:0000256" key="4">
    <source>
        <dbReference type="SAM" id="MobiDB-lite"/>
    </source>
</evidence>
<evidence type="ECO:0000256" key="1">
    <source>
        <dbReference type="ARBA" id="ARBA00022603"/>
    </source>
</evidence>
<dbReference type="GO" id="GO:0032259">
    <property type="term" value="P:methylation"/>
    <property type="evidence" value="ECO:0007669"/>
    <property type="project" value="UniProtKB-KW"/>
</dbReference>
<accession>A0AAV1HZX8</accession>
<dbReference type="GO" id="GO:0008168">
    <property type="term" value="F:methyltransferase activity"/>
    <property type="evidence" value="ECO:0007669"/>
    <property type="project" value="UniProtKB-KW"/>
</dbReference>
<dbReference type="PANTHER" id="PTHR43464:SF19">
    <property type="entry name" value="UBIQUINONE BIOSYNTHESIS O-METHYLTRANSFERASE, MITOCHONDRIAL"/>
    <property type="match status" value="1"/>
</dbReference>
<dbReference type="SUPFAM" id="SSF53335">
    <property type="entry name" value="S-adenosyl-L-methionine-dependent methyltransferases"/>
    <property type="match status" value="1"/>
</dbReference>
<comment type="caution">
    <text evidence="6">The sequence shown here is derived from an EMBL/GenBank/DDBJ whole genome shotgun (WGS) entry which is preliminary data.</text>
</comment>
<dbReference type="CDD" id="cd02440">
    <property type="entry name" value="AdoMet_MTases"/>
    <property type="match status" value="1"/>
</dbReference>
<gene>
    <name evidence="6" type="ORF">CVIRNUC_002781</name>
</gene>
<dbReference type="Pfam" id="PF13649">
    <property type="entry name" value="Methyltransf_25"/>
    <property type="match status" value="1"/>
</dbReference>
<feature type="compositionally biased region" description="Polar residues" evidence="4">
    <location>
        <begin position="1"/>
        <end position="22"/>
    </location>
</feature>
<organism evidence="6 7">
    <name type="scientific">Coccomyxa viridis</name>
    <dbReference type="NCBI Taxonomy" id="1274662"/>
    <lineage>
        <taxon>Eukaryota</taxon>
        <taxon>Viridiplantae</taxon>
        <taxon>Chlorophyta</taxon>
        <taxon>core chlorophytes</taxon>
        <taxon>Trebouxiophyceae</taxon>
        <taxon>Trebouxiophyceae incertae sedis</taxon>
        <taxon>Coccomyxaceae</taxon>
        <taxon>Coccomyxa</taxon>
    </lineage>
</organism>
<proteinExistence type="predicted"/>
<dbReference type="InterPro" id="IPR029063">
    <property type="entry name" value="SAM-dependent_MTases_sf"/>
</dbReference>